<evidence type="ECO:0000313" key="3">
    <source>
        <dbReference type="Proteomes" id="UP000006222"/>
    </source>
</evidence>
<reference evidence="2 3" key="1">
    <citation type="journal article" date="2013" name="Mar. Genomics">
        <title>Expression of sulfatases in Rhodopirellula baltica and the diversity of sulfatases in the genus Rhodopirellula.</title>
        <authorList>
            <person name="Wegner C.E."/>
            <person name="Richter-Heitmann T."/>
            <person name="Klindworth A."/>
            <person name="Klockow C."/>
            <person name="Richter M."/>
            <person name="Achstetter T."/>
            <person name="Glockner F.O."/>
            <person name="Harder J."/>
        </authorList>
    </citation>
    <scope>NUCLEOTIDE SEQUENCE [LARGE SCALE GENOMIC DNA]</scope>
    <source>
        <strain evidence="2 3">WH47</strain>
    </source>
</reference>
<evidence type="ECO:0000256" key="1">
    <source>
        <dbReference type="SAM" id="MobiDB-lite"/>
    </source>
</evidence>
<dbReference type="InterPro" id="IPR013424">
    <property type="entry name" value="Ice-binding_C"/>
</dbReference>
<feature type="region of interest" description="Disordered" evidence="1">
    <location>
        <begin position="1"/>
        <end position="95"/>
    </location>
</feature>
<feature type="compositionally biased region" description="Gly residues" evidence="1">
    <location>
        <begin position="1"/>
        <end position="32"/>
    </location>
</feature>
<organism evidence="2 3">
    <name type="scientific">Rhodopirellula baltica WH47</name>
    <dbReference type="NCBI Taxonomy" id="991778"/>
    <lineage>
        <taxon>Bacteria</taxon>
        <taxon>Pseudomonadati</taxon>
        <taxon>Planctomycetota</taxon>
        <taxon>Planctomycetia</taxon>
        <taxon>Pirellulales</taxon>
        <taxon>Pirellulaceae</taxon>
        <taxon>Rhodopirellula</taxon>
    </lineage>
</organism>
<dbReference type="NCBIfam" id="TIGR02595">
    <property type="entry name" value="PEP_CTERM"/>
    <property type="match status" value="1"/>
</dbReference>
<feature type="compositionally biased region" description="Low complexity" evidence="1">
    <location>
        <begin position="33"/>
        <end position="44"/>
    </location>
</feature>
<gene>
    <name evidence="2" type="ORF">RBWH47_01544</name>
</gene>
<name>F2ASI5_RHOBT</name>
<comment type="caution">
    <text evidence="2">The sequence shown here is derived from an EMBL/GenBank/DDBJ whole genome shotgun (WGS) entry which is preliminary data.</text>
</comment>
<feature type="compositionally biased region" description="Gly residues" evidence="1">
    <location>
        <begin position="54"/>
        <end position="82"/>
    </location>
</feature>
<sequence>MRGGDGGSGGSGGSAIGSGFPGGDGGRGGDGGTASVSVSASGPGEMDAFVNAAGGHGGVGGDPGLGGSASNDGNGGRGGNGGNASLDPAGVTVTSTSDRSDAVVLLFGGRGGDASALGGTGGDGGSVSVTDSQVVATSPTDSRALLDVNGGDGGRAFGNGASGRGGDAIAINAVKATSDSTGVTSLSQAAYGGFAGSVENGTVGDAGSAFNRLEHTSDSDYLRAILTTEAGVGGDRNSATGVAGAGADATSIGSFVNSGDIGADNEFRSGDGGTGLGGASGGNAGDAFGDLQVQSNTASVDAFVSAIGGEGGSVSGGLGRAGNGGNVESNVIATAETGAFVFSSVEGGTGGFVASGSDASGGDGGTVTGSVHAVTATGTASAEGFFTGGSGSSARANGDGGNGASISIDNLVTATSNSASGDSSVLIVADAGTGGDAQQGTSGIGGDAVARSSAVHADADSAVEIESYGGNGGGRDNVSGLAGRGGNATADVSLTNDGTATGTVGAYAGYGGSGTGGAMGAGGADAIGSSSVISRDSNAQANTYAFGGDGGSTESEPVQGGLGGDSIATAYAQADAVDQVASSYAESVAGYSVSDTNAVVAARSGRANANATSVALQGSASSDAIADGRVASAIATAEGLSGNARAITSTAGATFASETSDVLRIGSNSVSANVGSRTRVDSFSAADGTMWSEAEIDNSNAFSMLTLSPSVSLAQPELAGQANINAAFGDNDPIGIGVFGGNYPSSGTGLHSFTTNIELQFSDLTYSGDEAFIGFYDFTSNGLGFEELMLSISTDSFSNAWSFTDLATASTFFTDNVISLGAISGNQESLLMQLDWSSSRINDGFSASYAITAVPEPSSCLAILVAFVAVNLRRRFKEHGIVVGSCEPTAF</sequence>
<dbReference type="EMBL" id="AFAR01000146">
    <property type="protein sequence ID" value="EGF27373.1"/>
    <property type="molecule type" value="Genomic_DNA"/>
</dbReference>
<dbReference type="Proteomes" id="UP000006222">
    <property type="component" value="Unassembled WGS sequence"/>
</dbReference>
<evidence type="ECO:0000313" key="2">
    <source>
        <dbReference type="EMBL" id="EGF27373.1"/>
    </source>
</evidence>
<dbReference type="AlphaFoldDB" id="F2ASI5"/>
<dbReference type="PATRIC" id="fig|991778.3.peg.2846"/>
<proteinExistence type="predicted"/>
<accession>F2ASI5</accession>
<protein>
    <submittedName>
        <fullName evidence="2">Uncharacterized protein</fullName>
    </submittedName>
</protein>